<evidence type="ECO:0000313" key="2">
    <source>
        <dbReference type="Proteomes" id="UP000288805"/>
    </source>
</evidence>
<dbReference type="PANTHER" id="PTHR36617:SF15">
    <property type="entry name" value="REVERSE TRANSCRIPTASE ZINC-BINDING DOMAIN-CONTAINING PROTEIN"/>
    <property type="match status" value="1"/>
</dbReference>
<evidence type="ECO:0000313" key="1">
    <source>
        <dbReference type="EMBL" id="RVW30509.1"/>
    </source>
</evidence>
<protein>
    <submittedName>
        <fullName evidence="1">Uncharacterized protein</fullName>
    </submittedName>
</protein>
<accession>A0A438D4T7</accession>
<comment type="caution">
    <text evidence="1">The sequence shown here is derived from an EMBL/GenBank/DDBJ whole genome shotgun (WGS) entry which is preliminary data.</text>
</comment>
<name>A0A438D4T7_VITVI</name>
<gene>
    <name evidence="1" type="ORF">CK203_098849</name>
</gene>
<dbReference type="Proteomes" id="UP000288805">
    <property type="component" value="Unassembled WGS sequence"/>
</dbReference>
<dbReference type="EMBL" id="QGNW01001796">
    <property type="protein sequence ID" value="RVW30509.1"/>
    <property type="molecule type" value="Genomic_DNA"/>
</dbReference>
<dbReference type="PANTHER" id="PTHR36617">
    <property type="entry name" value="PROTEIN, PUTATIVE-RELATED"/>
    <property type="match status" value="1"/>
</dbReference>
<sequence length="240" mass="28275">MEMEANSWDSWVDQALSRLHSLKLIRSLRPIHLPNPLPTPRDFEVFHHLSPWDRLAIEIKISEPTFLKWVNEIPSSGNQVSELEWSEDESRLSEMIKTSVVHFGTWVLELLTRKPTELCYFLEEMMGQKLYDLNLNLNLNLLKLVNILPIHFPVLQPLGLEPWSGKYKKEEGGWCSRASSEGYRVGLWKVIRRWKESYNRVSFRIGDGKRMKFWMDRWCREDTLVVAFPKLFSIATDKEA</sequence>
<reference evidence="1 2" key="1">
    <citation type="journal article" date="2018" name="PLoS Genet.">
        <title>Population sequencing reveals clonal diversity and ancestral inbreeding in the grapevine cultivar Chardonnay.</title>
        <authorList>
            <person name="Roach M.J."/>
            <person name="Johnson D.L."/>
            <person name="Bohlmann J."/>
            <person name="van Vuuren H.J."/>
            <person name="Jones S.J."/>
            <person name="Pretorius I.S."/>
            <person name="Schmidt S.A."/>
            <person name="Borneman A.R."/>
        </authorList>
    </citation>
    <scope>NUCLEOTIDE SEQUENCE [LARGE SCALE GENOMIC DNA]</scope>
    <source>
        <strain evidence="2">cv. Chardonnay</strain>
        <tissue evidence="1">Leaf</tissue>
    </source>
</reference>
<dbReference type="AlphaFoldDB" id="A0A438D4T7"/>
<organism evidence="1 2">
    <name type="scientific">Vitis vinifera</name>
    <name type="common">Grape</name>
    <dbReference type="NCBI Taxonomy" id="29760"/>
    <lineage>
        <taxon>Eukaryota</taxon>
        <taxon>Viridiplantae</taxon>
        <taxon>Streptophyta</taxon>
        <taxon>Embryophyta</taxon>
        <taxon>Tracheophyta</taxon>
        <taxon>Spermatophyta</taxon>
        <taxon>Magnoliopsida</taxon>
        <taxon>eudicotyledons</taxon>
        <taxon>Gunneridae</taxon>
        <taxon>Pentapetalae</taxon>
        <taxon>rosids</taxon>
        <taxon>Vitales</taxon>
        <taxon>Vitaceae</taxon>
        <taxon>Viteae</taxon>
        <taxon>Vitis</taxon>
    </lineage>
</organism>
<proteinExistence type="predicted"/>